<sequence>MRGTSSPRSLARFTVPYWTLLRRLSAPLNEFFNIIKTAIEQLVEFVKFLFAWDDIRRTQDVLHNVAKLYLKHQVDGLGEVKAEFDGQIVEVEKTLSHWAGLDDWSPLGDVASNPTSSSATSPAKDQTSSSMLFSHHSRANVGQVTVRDSKATTDIVQETIDGLRNAVSNEGHVLSEVYTKLQEVATNVASMSVTDAIKKIAAILGEGMPPSIRVVVDALLDVLATLANTAIDLLDTKI</sequence>
<dbReference type="EMBL" id="QJNS01000422">
    <property type="protein sequence ID" value="RYO77880.1"/>
    <property type="molecule type" value="Genomic_DNA"/>
</dbReference>
<organism evidence="2 3">
    <name type="scientific">Monosporascus cannonballus</name>
    <dbReference type="NCBI Taxonomy" id="155416"/>
    <lineage>
        <taxon>Eukaryota</taxon>
        <taxon>Fungi</taxon>
        <taxon>Dikarya</taxon>
        <taxon>Ascomycota</taxon>
        <taxon>Pezizomycotina</taxon>
        <taxon>Sordariomycetes</taxon>
        <taxon>Xylariomycetidae</taxon>
        <taxon>Xylariales</taxon>
        <taxon>Xylariales incertae sedis</taxon>
        <taxon>Monosporascus</taxon>
    </lineage>
</organism>
<evidence type="ECO:0000256" key="1">
    <source>
        <dbReference type="SAM" id="MobiDB-lite"/>
    </source>
</evidence>
<proteinExistence type="predicted"/>
<reference evidence="2 3" key="1">
    <citation type="submission" date="2018-06" db="EMBL/GenBank/DDBJ databases">
        <title>Complete Genomes of Monosporascus.</title>
        <authorList>
            <person name="Robinson A.J."/>
            <person name="Natvig D.O."/>
        </authorList>
    </citation>
    <scope>NUCLEOTIDE SEQUENCE [LARGE SCALE GENOMIC DNA]</scope>
    <source>
        <strain evidence="2 3">CBS 609.92</strain>
    </source>
</reference>
<dbReference type="Proteomes" id="UP000294003">
    <property type="component" value="Unassembled WGS sequence"/>
</dbReference>
<evidence type="ECO:0000313" key="3">
    <source>
        <dbReference type="Proteomes" id="UP000294003"/>
    </source>
</evidence>
<name>A0ABY0GYS4_9PEZI</name>
<accession>A0ABY0GYS4</accession>
<feature type="compositionally biased region" description="Low complexity" evidence="1">
    <location>
        <begin position="111"/>
        <end position="123"/>
    </location>
</feature>
<keyword evidence="3" id="KW-1185">Reference proteome</keyword>
<feature type="region of interest" description="Disordered" evidence="1">
    <location>
        <begin position="110"/>
        <end position="132"/>
    </location>
</feature>
<protein>
    <submittedName>
        <fullName evidence="2">Uncharacterized protein</fullName>
    </submittedName>
</protein>
<comment type="caution">
    <text evidence="2">The sequence shown here is derived from an EMBL/GenBank/DDBJ whole genome shotgun (WGS) entry which is preliminary data.</text>
</comment>
<gene>
    <name evidence="2" type="ORF">DL762_008978</name>
</gene>
<evidence type="ECO:0000313" key="2">
    <source>
        <dbReference type="EMBL" id="RYO77880.1"/>
    </source>
</evidence>